<proteinExistence type="inferred from homology"/>
<evidence type="ECO:0000259" key="4">
    <source>
        <dbReference type="PROSITE" id="PS51462"/>
    </source>
</evidence>
<comment type="cofactor">
    <cofactor evidence="1">
        <name>Mg(2+)</name>
        <dbReference type="ChEBI" id="CHEBI:18420"/>
    </cofactor>
</comment>
<dbReference type="Pfam" id="PF00293">
    <property type="entry name" value="NUDIX"/>
    <property type="match status" value="1"/>
</dbReference>
<dbReference type="OrthoDB" id="9791228at2"/>
<protein>
    <submittedName>
        <fullName evidence="5">NUDIX hydrolase</fullName>
    </submittedName>
</protein>
<dbReference type="InterPro" id="IPR000086">
    <property type="entry name" value="NUDIX_hydrolase_dom"/>
</dbReference>
<comment type="similarity">
    <text evidence="3">Belongs to the Nudix hydrolase family.</text>
</comment>
<sequence length="136" mass="15107">MYDRHEVSVKVALYSSDGKRTLLMRHWGDAGFGLPGGHIDAGEMPDAALERELREELGITIDATPADFYVRDPYDTTAKNHKIILGYTATIDGDVELPAQACDGSEEGPVWLTRAEVEATDKLAPGYRDFLLKRWP</sequence>
<name>A0A4V1GDP5_9BACT</name>
<dbReference type="InterPro" id="IPR015797">
    <property type="entry name" value="NUDIX_hydrolase-like_dom_sf"/>
</dbReference>
<dbReference type="EMBL" id="CP040004">
    <property type="protein sequence ID" value="QCT42506.1"/>
    <property type="molecule type" value="Genomic_DNA"/>
</dbReference>
<evidence type="ECO:0000256" key="1">
    <source>
        <dbReference type="ARBA" id="ARBA00001946"/>
    </source>
</evidence>
<keyword evidence="6" id="KW-1185">Reference proteome</keyword>
<reference evidence="5 6" key="1">
    <citation type="submission" date="2019-04" db="EMBL/GenBank/DDBJ databases">
        <title>Saccharibacteria TM7 genomes.</title>
        <authorList>
            <person name="Bor B."/>
            <person name="He X."/>
            <person name="Chen T."/>
            <person name="Dewhirst F.E."/>
        </authorList>
    </citation>
    <scope>NUCLEOTIDE SEQUENCE [LARGE SCALE GENOMIC DNA]</scope>
    <source>
        <strain evidence="5 6">BB001</strain>
    </source>
</reference>
<accession>A0A4V1GDP5</accession>
<feature type="domain" description="Nudix hydrolase" evidence="4">
    <location>
        <begin position="4"/>
        <end position="136"/>
    </location>
</feature>
<dbReference type="PROSITE" id="PS00893">
    <property type="entry name" value="NUDIX_BOX"/>
    <property type="match status" value="1"/>
</dbReference>
<organism evidence="5 6">
    <name type="scientific">Candidatus Nanosynbacter featherlites</name>
    <dbReference type="NCBI Taxonomy" id="2572088"/>
    <lineage>
        <taxon>Bacteria</taxon>
        <taxon>Candidatus Saccharimonadota</taxon>
        <taxon>Candidatus Saccharimonadia</taxon>
        <taxon>Candidatus Nanosynbacterales</taxon>
        <taxon>Candidatus Nanosynbacteraceae</taxon>
        <taxon>Candidatus Nanosynbacter</taxon>
    </lineage>
</organism>
<dbReference type="PANTHER" id="PTHR43046:SF2">
    <property type="entry name" value="8-OXO-DGTP DIPHOSPHATASE-RELATED"/>
    <property type="match status" value="1"/>
</dbReference>
<dbReference type="AlphaFoldDB" id="A0A4V1GDP5"/>
<dbReference type="RefSeq" id="WP_138079534.1">
    <property type="nucleotide sequence ID" value="NZ_CP040004.1"/>
</dbReference>
<dbReference type="PRINTS" id="PR00502">
    <property type="entry name" value="NUDIXFAMILY"/>
</dbReference>
<evidence type="ECO:0000256" key="2">
    <source>
        <dbReference type="ARBA" id="ARBA00022801"/>
    </source>
</evidence>
<evidence type="ECO:0000313" key="5">
    <source>
        <dbReference type="EMBL" id="QCT42506.1"/>
    </source>
</evidence>
<dbReference type="InterPro" id="IPR020084">
    <property type="entry name" value="NUDIX_hydrolase_CS"/>
</dbReference>
<dbReference type="KEGG" id="nft:FBF37_03535"/>
<dbReference type="InterPro" id="IPR020476">
    <property type="entry name" value="Nudix_hydrolase"/>
</dbReference>
<dbReference type="Proteomes" id="UP000310639">
    <property type="component" value="Chromosome"/>
</dbReference>
<dbReference type="PROSITE" id="PS51462">
    <property type="entry name" value="NUDIX"/>
    <property type="match status" value="1"/>
</dbReference>
<dbReference type="Gene3D" id="3.90.79.10">
    <property type="entry name" value="Nucleoside Triphosphate Pyrophosphohydrolase"/>
    <property type="match status" value="1"/>
</dbReference>
<gene>
    <name evidence="5" type="ORF">FBF37_03535</name>
</gene>
<evidence type="ECO:0000313" key="6">
    <source>
        <dbReference type="Proteomes" id="UP000310639"/>
    </source>
</evidence>
<dbReference type="PANTHER" id="PTHR43046">
    <property type="entry name" value="GDP-MANNOSE MANNOSYL HYDROLASE"/>
    <property type="match status" value="1"/>
</dbReference>
<dbReference type="GO" id="GO:0016787">
    <property type="term" value="F:hydrolase activity"/>
    <property type="evidence" value="ECO:0007669"/>
    <property type="project" value="UniProtKB-KW"/>
</dbReference>
<evidence type="ECO:0000256" key="3">
    <source>
        <dbReference type="RuleBase" id="RU003476"/>
    </source>
</evidence>
<keyword evidence="2 3" id="KW-0378">Hydrolase</keyword>
<dbReference type="SUPFAM" id="SSF55811">
    <property type="entry name" value="Nudix"/>
    <property type="match status" value="1"/>
</dbReference>